<dbReference type="Gene3D" id="1.10.8.140">
    <property type="entry name" value="PDCD5-like"/>
    <property type="match status" value="1"/>
</dbReference>
<dbReference type="PANTHER" id="PTHR10840">
    <property type="entry name" value="PROGRAMMED CELL DEATH PROTEIN 5"/>
    <property type="match status" value="1"/>
</dbReference>
<dbReference type="GO" id="GO:0005829">
    <property type="term" value="C:cytosol"/>
    <property type="evidence" value="ECO:0007669"/>
    <property type="project" value="TreeGrafter"/>
</dbReference>
<comment type="caution">
    <text evidence="4">The sequence shown here is derived from an EMBL/GenBank/DDBJ whole genome shotgun (WGS) entry which is preliminary data.</text>
</comment>
<dbReference type="PANTHER" id="PTHR10840:SF0">
    <property type="entry name" value="PROGRAMMED CELL DEATH PROTEIN 5"/>
    <property type="match status" value="1"/>
</dbReference>
<keyword evidence="2 4" id="KW-0238">DNA-binding</keyword>
<evidence type="ECO:0000256" key="3">
    <source>
        <dbReference type="SAM" id="MobiDB-lite"/>
    </source>
</evidence>
<dbReference type="GO" id="GO:0003677">
    <property type="term" value="F:DNA binding"/>
    <property type="evidence" value="ECO:0007669"/>
    <property type="project" value="UniProtKB-KW"/>
</dbReference>
<dbReference type="SUPFAM" id="SSF46950">
    <property type="entry name" value="Double-stranded DNA-binding domain"/>
    <property type="match status" value="1"/>
</dbReference>
<evidence type="ECO:0000256" key="2">
    <source>
        <dbReference type="ARBA" id="ARBA00023125"/>
    </source>
</evidence>
<name>A0A0W8F5Y7_9ZZZZ</name>
<dbReference type="HAMAP" id="MF_00026">
    <property type="entry name" value="dsDNA_bind"/>
    <property type="match status" value="1"/>
</dbReference>
<evidence type="ECO:0000256" key="1">
    <source>
        <dbReference type="ARBA" id="ARBA00010490"/>
    </source>
</evidence>
<dbReference type="AlphaFoldDB" id="A0A0W8F5Y7"/>
<gene>
    <name evidence="4" type="ORF">ASZ90_014475</name>
</gene>
<dbReference type="Pfam" id="PF01984">
    <property type="entry name" value="dsDNA_bind"/>
    <property type="match status" value="1"/>
</dbReference>
<dbReference type="NCBIfam" id="NF003268">
    <property type="entry name" value="PRK04239.1"/>
    <property type="match status" value="1"/>
</dbReference>
<dbReference type="PIRSF" id="PIRSF015730">
    <property type="entry name" value="TFAR19"/>
    <property type="match status" value="1"/>
</dbReference>
<dbReference type="EMBL" id="LNQE01001523">
    <property type="protein sequence ID" value="KUG15843.1"/>
    <property type="molecule type" value="Genomic_DNA"/>
</dbReference>
<feature type="region of interest" description="Disordered" evidence="3">
    <location>
        <begin position="1"/>
        <end position="36"/>
    </location>
</feature>
<accession>A0A0W8F5Y7</accession>
<dbReference type="InterPro" id="IPR022889">
    <property type="entry name" value="DNA_bind_arc"/>
</dbReference>
<reference evidence="4" key="1">
    <citation type="journal article" date="2015" name="Proc. Natl. Acad. Sci. U.S.A.">
        <title>Networks of energetic and metabolic interactions define dynamics in microbial communities.</title>
        <authorList>
            <person name="Embree M."/>
            <person name="Liu J.K."/>
            <person name="Al-Bassam M.M."/>
            <person name="Zengler K."/>
        </authorList>
    </citation>
    <scope>NUCLEOTIDE SEQUENCE</scope>
</reference>
<sequence>MRMGDDELADLRRKRMAQMQQHSVDQQMMQEDLERQKQAEAQIHHLLLQILEPEARERLNAIRLTRPEFARAVEQQLVLLAQSGRLKQKITDAQLKALLLQIQPAKREFNIRRKG</sequence>
<dbReference type="InterPro" id="IPR002836">
    <property type="entry name" value="PDCD5-like"/>
</dbReference>
<proteinExistence type="inferred from homology"/>
<protein>
    <submittedName>
        <fullName evidence="4">Dna-binding protein</fullName>
    </submittedName>
</protein>
<comment type="similarity">
    <text evidence="1">Belongs to the PDCD5 family.</text>
</comment>
<evidence type="ECO:0000313" key="4">
    <source>
        <dbReference type="EMBL" id="KUG15843.1"/>
    </source>
</evidence>
<feature type="compositionally biased region" description="Polar residues" evidence="3">
    <location>
        <begin position="18"/>
        <end position="29"/>
    </location>
</feature>
<organism evidence="4">
    <name type="scientific">hydrocarbon metagenome</name>
    <dbReference type="NCBI Taxonomy" id="938273"/>
    <lineage>
        <taxon>unclassified sequences</taxon>
        <taxon>metagenomes</taxon>
        <taxon>ecological metagenomes</taxon>
    </lineage>
</organism>
<dbReference type="InterPro" id="IPR036883">
    <property type="entry name" value="PDCD5-like_sf"/>
</dbReference>